<organism evidence="4 5">
    <name type="scientific">Sphingobium boeckii</name>
    <dbReference type="NCBI Taxonomy" id="1082345"/>
    <lineage>
        <taxon>Bacteria</taxon>
        <taxon>Pseudomonadati</taxon>
        <taxon>Pseudomonadota</taxon>
        <taxon>Alphaproteobacteria</taxon>
        <taxon>Sphingomonadales</taxon>
        <taxon>Sphingomonadaceae</taxon>
        <taxon>Sphingobium</taxon>
    </lineage>
</organism>
<dbReference type="AlphaFoldDB" id="A0A7W9AG28"/>
<dbReference type="Pfam" id="PF01968">
    <property type="entry name" value="Hydantoinase_A"/>
    <property type="match status" value="1"/>
</dbReference>
<dbReference type="InterPro" id="IPR049517">
    <property type="entry name" value="ACX-like_C"/>
</dbReference>
<dbReference type="Pfam" id="PF05378">
    <property type="entry name" value="Hydant_A_N"/>
    <property type="match status" value="1"/>
</dbReference>
<dbReference type="PANTHER" id="PTHR11365">
    <property type="entry name" value="5-OXOPROLINASE RELATED"/>
    <property type="match status" value="1"/>
</dbReference>
<dbReference type="Pfam" id="PF19278">
    <property type="entry name" value="Hydant_A_C"/>
    <property type="match status" value="1"/>
</dbReference>
<dbReference type="EMBL" id="JACIJC010000001">
    <property type="protein sequence ID" value="MBB5684804.1"/>
    <property type="molecule type" value="Genomic_DNA"/>
</dbReference>
<evidence type="ECO:0000259" key="1">
    <source>
        <dbReference type="Pfam" id="PF01968"/>
    </source>
</evidence>
<dbReference type="EC" id="3.5.2.14" evidence="4"/>
<protein>
    <submittedName>
        <fullName evidence="4">N-methylhydantoinase A</fullName>
        <ecNumber evidence="4">3.5.2.14</ecNumber>
    </submittedName>
</protein>
<dbReference type="PANTHER" id="PTHR11365:SF23">
    <property type="entry name" value="HYPOTHETICAL 5-OXOPROLINASE (EUROFUNG)-RELATED"/>
    <property type="match status" value="1"/>
</dbReference>
<dbReference type="GO" id="GO:0047423">
    <property type="term" value="F:N-methylhydantoinase (ATP-hydrolyzing) activity"/>
    <property type="evidence" value="ECO:0007669"/>
    <property type="project" value="UniProtKB-EC"/>
</dbReference>
<accession>A0A7W9AG28</accession>
<name>A0A7W9AG28_9SPHN</name>
<evidence type="ECO:0000313" key="4">
    <source>
        <dbReference type="EMBL" id="MBB5684804.1"/>
    </source>
</evidence>
<dbReference type="InterPro" id="IPR008040">
    <property type="entry name" value="Hydant_A_N"/>
</dbReference>
<feature type="domain" description="Hydantoinase A/oxoprolinase" evidence="1">
    <location>
        <begin position="203"/>
        <end position="495"/>
    </location>
</feature>
<evidence type="ECO:0000313" key="5">
    <source>
        <dbReference type="Proteomes" id="UP000549617"/>
    </source>
</evidence>
<sequence length="687" mass="72856">MWFASDTGGTFTDLVVEDEGKWSSYKAPTVAADPVRGVMDALQLAADDRGLSLDQLLGKGEVFIHATTHAINAVLTGNTARTALLTTAGHPDVLLLREGGRPDPFDFLTPFPDPYIPRRLVFEVDERIDADAAVFRALDEESFALTAAKLRDAEVEAVAVCLLWSVINPVHELRVGELLDKYLPGVPYTLSHRLNPAPREFRRASAAAIDASLKPMMTHYLGSLTNRLMDAGFGGRVLVVTSQGGVMDAAEVALAPIHVVNSGPSMAPVAGRAYVGLESDTPADVVIADTGGTTFDVSVVRDGRIPLTRELWIGTPIVGHLTGFPSVDVRSVGAGGGSLAAVDAGGVLHVGPQSAGAYPGPACYGRGGTKPTLTDAAVLLGYLDADYFLGGTMSLDVPAANAAMTILADELGMSVAQTAASVVELATETMTQAILDITVKQGIDPANAVLVGGGGAAGMNIVFIARRLGCKTVVIPETGATLSAAGALISNLTTDYRRTGYMALSQFSSERANVLIEGLETQCQHFADGPGAGALSVTYAYTAEARYADQAWEIEVELPTRRFNGPDDVAAFVNAFHREHERLYAFSDHGSDIEIVNWRVGVSCRLREPQPERLEMKAARDRPAAPRNIILPNGEAHEALVYDWSLLPEGMVLNGPAVVESPFTTVIIDKARFQRSAAGSLIIELEE</sequence>
<evidence type="ECO:0000259" key="3">
    <source>
        <dbReference type="Pfam" id="PF19278"/>
    </source>
</evidence>
<feature type="domain" description="Acetophenone carboxylase-like C-terminal" evidence="3">
    <location>
        <begin position="536"/>
        <end position="670"/>
    </location>
</feature>
<keyword evidence="4" id="KW-0378">Hydrolase</keyword>
<reference evidence="4 5" key="1">
    <citation type="submission" date="2020-08" db="EMBL/GenBank/DDBJ databases">
        <title>Genomic Encyclopedia of Type Strains, Phase IV (KMG-IV): sequencing the most valuable type-strain genomes for metagenomic binning, comparative biology and taxonomic classification.</title>
        <authorList>
            <person name="Goeker M."/>
        </authorList>
    </citation>
    <scope>NUCLEOTIDE SEQUENCE [LARGE SCALE GENOMIC DNA]</scope>
    <source>
        <strain evidence="4 5">DSM 25079</strain>
    </source>
</reference>
<feature type="domain" description="Hydantoinase/oxoprolinase N-terminal" evidence="2">
    <location>
        <begin position="6"/>
        <end position="182"/>
    </location>
</feature>
<dbReference type="Proteomes" id="UP000549617">
    <property type="component" value="Unassembled WGS sequence"/>
</dbReference>
<dbReference type="GO" id="GO:0006749">
    <property type="term" value="P:glutathione metabolic process"/>
    <property type="evidence" value="ECO:0007669"/>
    <property type="project" value="TreeGrafter"/>
</dbReference>
<dbReference type="RefSeq" id="WP_184015422.1">
    <property type="nucleotide sequence ID" value="NZ_JACIJC010000001.1"/>
</dbReference>
<evidence type="ECO:0000259" key="2">
    <source>
        <dbReference type="Pfam" id="PF05378"/>
    </source>
</evidence>
<dbReference type="InterPro" id="IPR045079">
    <property type="entry name" value="Oxoprolinase-like"/>
</dbReference>
<proteinExistence type="predicted"/>
<gene>
    <name evidence="4" type="ORF">FHS49_000795</name>
</gene>
<dbReference type="GO" id="GO:0005829">
    <property type="term" value="C:cytosol"/>
    <property type="evidence" value="ECO:0007669"/>
    <property type="project" value="TreeGrafter"/>
</dbReference>
<keyword evidence="5" id="KW-1185">Reference proteome</keyword>
<dbReference type="InterPro" id="IPR002821">
    <property type="entry name" value="Hydantoinase_A"/>
</dbReference>
<dbReference type="GO" id="GO:0017168">
    <property type="term" value="F:5-oxoprolinase (ATP-hydrolyzing) activity"/>
    <property type="evidence" value="ECO:0007669"/>
    <property type="project" value="TreeGrafter"/>
</dbReference>
<comment type="caution">
    <text evidence="4">The sequence shown here is derived from an EMBL/GenBank/DDBJ whole genome shotgun (WGS) entry which is preliminary data.</text>
</comment>